<reference evidence="1" key="1">
    <citation type="submission" date="2022-07" db="EMBL/GenBank/DDBJ databases">
        <title>FELIX.</title>
        <authorList>
            <person name="Wan K.H."/>
            <person name="Park S."/>
            <person name="Lawrence Q."/>
            <person name="Eichenberger J.P."/>
            <person name="Booth B.W."/>
            <person name="Piaggio A.J."/>
            <person name="Chandler J.C."/>
            <person name="Franklin A.B."/>
            <person name="Celniker S.E."/>
        </authorList>
    </citation>
    <scope>NUCLEOTIDE SEQUENCE</scope>
    <source>
        <strain evidence="1">QA-1986 374</strain>
    </source>
</reference>
<dbReference type="EMBL" id="CP101914">
    <property type="protein sequence ID" value="UUI04032.1"/>
    <property type="molecule type" value="Genomic_DNA"/>
</dbReference>
<organism evidence="1 2">
    <name type="scientific">Oceanobacillus jeddahense</name>
    <dbReference type="NCBI Taxonomy" id="1462527"/>
    <lineage>
        <taxon>Bacteria</taxon>
        <taxon>Bacillati</taxon>
        <taxon>Bacillota</taxon>
        <taxon>Bacilli</taxon>
        <taxon>Bacillales</taxon>
        <taxon>Bacillaceae</taxon>
        <taxon>Oceanobacillus</taxon>
    </lineage>
</organism>
<dbReference type="RefSeq" id="WP_148417179.1">
    <property type="nucleotide sequence ID" value="NZ_CABKTI010000005.1"/>
</dbReference>
<dbReference type="InterPro" id="IPR025437">
    <property type="entry name" value="YfhE-like"/>
</dbReference>
<dbReference type="Pfam" id="PF14152">
    <property type="entry name" value="YfhE"/>
    <property type="match status" value="1"/>
</dbReference>
<dbReference type="Proteomes" id="UP001059773">
    <property type="component" value="Chromosome"/>
</dbReference>
<name>A0ABY5JX71_9BACI</name>
<evidence type="ECO:0000313" key="2">
    <source>
        <dbReference type="Proteomes" id="UP001059773"/>
    </source>
</evidence>
<accession>A0ABY5JX71</accession>
<keyword evidence="2" id="KW-1185">Reference proteome</keyword>
<gene>
    <name evidence="1" type="ORF">NP439_04895</name>
</gene>
<sequence length="42" mass="5165">MPKQRSNDREKFLKKTQEVLYAKEFKRANRVYDQFSQQKGRS</sequence>
<protein>
    <submittedName>
        <fullName evidence="1">YfhE family protein</fullName>
    </submittedName>
</protein>
<proteinExistence type="predicted"/>
<evidence type="ECO:0000313" key="1">
    <source>
        <dbReference type="EMBL" id="UUI04032.1"/>
    </source>
</evidence>